<keyword evidence="12 20" id="KW-0521">NADP</keyword>
<evidence type="ECO:0000256" key="3">
    <source>
        <dbReference type="ARBA" id="ARBA00004496"/>
    </source>
</evidence>
<comment type="catalytic activity">
    <reaction evidence="19 20">
        <text>UDP-N-acetyl-alpha-D-muramate + NADP(+) = UDP-N-acetyl-3-O-(1-carboxyvinyl)-alpha-D-glucosamine + NADPH + H(+)</text>
        <dbReference type="Rhea" id="RHEA:12248"/>
        <dbReference type="ChEBI" id="CHEBI:15378"/>
        <dbReference type="ChEBI" id="CHEBI:57783"/>
        <dbReference type="ChEBI" id="CHEBI:58349"/>
        <dbReference type="ChEBI" id="CHEBI:68483"/>
        <dbReference type="ChEBI" id="CHEBI:70757"/>
        <dbReference type="EC" id="1.3.1.98"/>
    </reaction>
</comment>
<dbReference type="GO" id="GO:0008360">
    <property type="term" value="P:regulation of cell shape"/>
    <property type="evidence" value="ECO:0007669"/>
    <property type="project" value="UniProtKB-KW"/>
</dbReference>
<keyword evidence="15 20" id="KW-0560">Oxidoreductase</keyword>
<dbReference type="Pfam" id="PF01565">
    <property type="entry name" value="FAD_binding_4"/>
    <property type="match status" value="1"/>
</dbReference>
<dbReference type="PANTHER" id="PTHR21071:SF4">
    <property type="entry name" value="UDP-N-ACETYLENOLPYRUVOYLGLUCOSAMINE REDUCTASE"/>
    <property type="match status" value="1"/>
</dbReference>
<keyword evidence="14 20" id="KW-0573">Peptidoglycan synthesis</keyword>
<dbReference type="RefSeq" id="WP_075473792.1">
    <property type="nucleotide sequence ID" value="NZ_CP011299.1"/>
</dbReference>
<dbReference type="GO" id="GO:0071555">
    <property type="term" value="P:cell wall organization"/>
    <property type="evidence" value="ECO:0007669"/>
    <property type="project" value="UniProtKB-KW"/>
</dbReference>
<evidence type="ECO:0000256" key="19">
    <source>
        <dbReference type="ARBA" id="ARBA00048914"/>
    </source>
</evidence>
<reference evidence="22 23" key="1">
    <citation type="submission" date="2015-04" db="EMBL/GenBank/DDBJ databases">
        <title>Buchnera aphidicola assembly.</title>
        <authorList>
            <person name="Zhang Y."/>
        </authorList>
    </citation>
    <scope>NUCLEOTIDE SEQUENCE [LARGE SCALE GENOMIC DNA]</scope>
    <source>
        <strain evidence="22 23">SC</strain>
    </source>
</reference>
<evidence type="ECO:0000256" key="14">
    <source>
        <dbReference type="ARBA" id="ARBA00022984"/>
    </source>
</evidence>
<feature type="active site" description="Proton donor" evidence="20">
    <location>
        <position position="230"/>
    </location>
</feature>
<evidence type="ECO:0000256" key="11">
    <source>
        <dbReference type="ARBA" id="ARBA00022827"/>
    </source>
</evidence>
<dbReference type="Gene3D" id="3.30.43.10">
    <property type="entry name" value="Uridine Diphospho-n-acetylenolpyruvylglucosamine Reductase, domain 2"/>
    <property type="match status" value="1"/>
</dbReference>
<dbReference type="GO" id="GO:0071949">
    <property type="term" value="F:FAD binding"/>
    <property type="evidence" value="ECO:0007669"/>
    <property type="project" value="InterPro"/>
</dbReference>
<evidence type="ECO:0000256" key="17">
    <source>
        <dbReference type="ARBA" id="ARBA00023316"/>
    </source>
</evidence>
<dbReference type="HAMAP" id="MF_00037">
    <property type="entry name" value="MurB"/>
    <property type="match status" value="1"/>
</dbReference>
<evidence type="ECO:0000313" key="22">
    <source>
        <dbReference type="EMBL" id="ANF16865.1"/>
    </source>
</evidence>
<evidence type="ECO:0000256" key="15">
    <source>
        <dbReference type="ARBA" id="ARBA00023002"/>
    </source>
</evidence>
<evidence type="ECO:0000256" key="16">
    <source>
        <dbReference type="ARBA" id="ARBA00023306"/>
    </source>
</evidence>
<evidence type="ECO:0000259" key="21">
    <source>
        <dbReference type="PROSITE" id="PS51387"/>
    </source>
</evidence>
<dbReference type="InterPro" id="IPR016167">
    <property type="entry name" value="FAD-bd_PCMH_sub1"/>
</dbReference>
<evidence type="ECO:0000313" key="23">
    <source>
        <dbReference type="Proteomes" id="UP000077654"/>
    </source>
</evidence>
<name>A0A172WD28_BUCSC</name>
<dbReference type="Gene3D" id="3.90.78.10">
    <property type="entry name" value="UDP-N-acetylenolpyruvoylglucosamine reductase, C-terminal domain"/>
    <property type="match status" value="1"/>
</dbReference>
<accession>A0A172WD28</accession>
<dbReference type="EMBL" id="CP011299">
    <property type="protein sequence ID" value="ANF16865.1"/>
    <property type="molecule type" value="Genomic_DNA"/>
</dbReference>
<evidence type="ECO:0000256" key="10">
    <source>
        <dbReference type="ARBA" id="ARBA00022630"/>
    </source>
</evidence>
<sequence length="330" mass="37970">MKYQNNSLKRFHTFKINAYAKKIIIIKSINDLIKARKKYKKIPILFLGEGSNTLFSKYYNGIVAINKIKSITITETESNWLIYVKGGVKWHDLVIYTIKMGIYGLENLAFIPGTVGAAPIQNIGAYGIEFKNVCNYVEIFSLIHNNIIKIKNKNCMFKYRSSIFKNANYYNYIVLGVEIKLSKKWIPNISHPQLKNLELKNLTAHKILNHIQIIRKNKIPNLKSVGHSGSFFKNPIVNTKTAMKLLSKYKNLPCYPEDNEHVKISAGWLIEECQLKGYKIGGAQIYKKQALILINKNNATIKDVLKLTQIVQDRVKKKFNIFLELEVTII</sequence>
<dbReference type="STRING" id="118110.XW81_00230"/>
<keyword evidence="8 20" id="KW-0963">Cytoplasm</keyword>
<dbReference type="OrthoDB" id="9804753at2"/>
<dbReference type="NCBIfam" id="TIGR00179">
    <property type="entry name" value="murB"/>
    <property type="match status" value="1"/>
</dbReference>
<evidence type="ECO:0000256" key="9">
    <source>
        <dbReference type="ARBA" id="ARBA00022618"/>
    </source>
</evidence>
<dbReference type="InterPro" id="IPR016169">
    <property type="entry name" value="FAD-bd_PCMH_sub2"/>
</dbReference>
<organism evidence="22 23">
    <name type="scientific">Buchnera aphidicola subsp. Schlechtendalia chinensis</name>
    <dbReference type="NCBI Taxonomy" id="118110"/>
    <lineage>
        <taxon>Bacteria</taxon>
        <taxon>Pseudomonadati</taxon>
        <taxon>Pseudomonadota</taxon>
        <taxon>Gammaproteobacteria</taxon>
        <taxon>Enterobacterales</taxon>
        <taxon>Erwiniaceae</taxon>
        <taxon>Buchnera</taxon>
    </lineage>
</organism>
<dbReference type="PROSITE" id="PS51387">
    <property type="entry name" value="FAD_PCMH"/>
    <property type="match status" value="1"/>
</dbReference>
<keyword evidence="11 20" id="KW-0274">FAD</keyword>
<dbReference type="SUPFAM" id="SSF56176">
    <property type="entry name" value="FAD-binding/transporter-associated domain-like"/>
    <property type="match status" value="1"/>
</dbReference>
<keyword evidence="9 20" id="KW-0132">Cell division</keyword>
<dbReference type="SUPFAM" id="SSF56194">
    <property type="entry name" value="Uridine diphospho-N-Acetylenolpyruvylglucosamine reductase, MurB, C-terminal domain"/>
    <property type="match status" value="1"/>
</dbReference>
<dbReference type="InterPro" id="IPR011601">
    <property type="entry name" value="MurB_C"/>
</dbReference>
<keyword evidence="10 20" id="KW-0285">Flavoprotein</keyword>
<dbReference type="PATRIC" id="fig|118110.3.peg.42"/>
<evidence type="ECO:0000256" key="18">
    <source>
        <dbReference type="ARBA" id="ARBA00031026"/>
    </source>
</evidence>
<dbReference type="PANTHER" id="PTHR21071">
    <property type="entry name" value="UDP-N-ACETYLENOLPYRUVOYLGLUCOSAMINE REDUCTASE"/>
    <property type="match status" value="1"/>
</dbReference>
<comment type="pathway">
    <text evidence="4 20">Cell wall biogenesis; peptidoglycan biosynthesis.</text>
</comment>
<keyword evidence="16 20" id="KW-0131">Cell cycle</keyword>
<feature type="domain" description="FAD-binding PCMH-type" evidence="21">
    <location>
        <begin position="16"/>
        <end position="184"/>
    </location>
</feature>
<dbReference type="Proteomes" id="UP000077654">
    <property type="component" value="Chromosome"/>
</dbReference>
<keyword evidence="23" id="KW-1185">Reference proteome</keyword>
<comment type="similarity">
    <text evidence="5 20">Belongs to the MurB family.</text>
</comment>
<gene>
    <name evidence="20 22" type="primary">murB</name>
    <name evidence="22" type="ORF">XW81_00230</name>
</gene>
<evidence type="ECO:0000256" key="4">
    <source>
        <dbReference type="ARBA" id="ARBA00004752"/>
    </source>
</evidence>
<dbReference type="Pfam" id="PF02873">
    <property type="entry name" value="MurB_C"/>
    <property type="match status" value="1"/>
</dbReference>
<feature type="active site" evidence="20">
    <location>
        <position position="326"/>
    </location>
</feature>
<dbReference type="GO" id="GO:0008762">
    <property type="term" value="F:UDP-N-acetylmuramate dehydrogenase activity"/>
    <property type="evidence" value="ECO:0007669"/>
    <property type="project" value="UniProtKB-UniRule"/>
</dbReference>
<comment type="subcellular location">
    <subcellularLocation>
        <location evidence="3 20">Cytoplasm</location>
    </subcellularLocation>
</comment>
<evidence type="ECO:0000256" key="8">
    <source>
        <dbReference type="ARBA" id="ARBA00022490"/>
    </source>
</evidence>
<dbReference type="InterPro" id="IPR016166">
    <property type="entry name" value="FAD-bd_PCMH"/>
</dbReference>
<evidence type="ECO:0000256" key="12">
    <source>
        <dbReference type="ARBA" id="ARBA00022857"/>
    </source>
</evidence>
<proteinExistence type="inferred from homology"/>
<dbReference type="Gene3D" id="3.30.465.10">
    <property type="match status" value="1"/>
</dbReference>
<dbReference type="AlphaFoldDB" id="A0A172WD28"/>
<keyword evidence="13 20" id="KW-0133">Cell shape</keyword>
<evidence type="ECO:0000256" key="7">
    <source>
        <dbReference type="ARBA" id="ARBA00015188"/>
    </source>
</evidence>
<dbReference type="InterPro" id="IPR036635">
    <property type="entry name" value="MurB_C_sf"/>
</dbReference>
<dbReference type="GO" id="GO:0009252">
    <property type="term" value="P:peptidoglycan biosynthetic process"/>
    <property type="evidence" value="ECO:0007669"/>
    <property type="project" value="UniProtKB-UniRule"/>
</dbReference>
<dbReference type="GO" id="GO:0005829">
    <property type="term" value="C:cytosol"/>
    <property type="evidence" value="ECO:0007669"/>
    <property type="project" value="TreeGrafter"/>
</dbReference>
<evidence type="ECO:0000256" key="6">
    <source>
        <dbReference type="ARBA" id="ARBA00012518"/>
    </source>
</evidence>
<evidence type="ECO:0000256" key="1">
    <source>
        <dbReference type="ARBA" id="ARBA00001974"/>
    </source>
</evidence>
<comment type="cofactor">
    <cofactor evidence="1 20">
        <name>FAD</name>
        <dbReference type="ChEBI" id="CHEBI:57692"/>
    </cofactor>
</comment>
<keyword evidence="17 20" id="KW-0961">Cell wall biogenesis/degradation</keyword>
<evidence type="ECO:0000256" key="2">
    <source>
        <dbReference type="ARBA" id="ARBA00003921"/>
    </source>
</evidence>
<dbReference type="InterPro" id="IPR006094">
    <property type="entry name" value="Oxid_FAD_bind_N"/>
</dbReference>
<protein>
    <recommendedName>
        <fullName evidence="7 20">UDP-N-acetylenolpyruvoylglucosamine reductase</fullName>
        <ecNumber evidence="6 20">1.3.1.98</ecNumber>
    </recommendedName>
    <alternativeName>
        <fullName evidence="18 20">UDP-N-acetylmuramate dehydrogenase</fullName>
    </alternativeName>
</protein>
<evidence type="ECO:0000256" key="13">
    <source>
        <dbReference type="ARBA" id="ARBA00022960"/>
    </source>
</evidence>
<dbReference type="EC" id="1.3.1.98" evidence="6 20"/>
<dbReference type="GO" id="GO:0051301">
    <property type="term" value="P:cell division"/>
    <property type="evidence" value="ECO:0007669"/>
    <property type="project" value="UniProtKB-KW"/>
</dbReference>
<evidence type="ECO:0000256" key="20">
    <source>
        <dbReference type="HAMAP-Rule" id="MF_00037"/>
    </source>
</evidence>
<dbReference type="UniPathway" id="UPA00219"/>
<evidence type="ECO:0000256" key="5">
    <source>
        <dbReference type="ARBA" id="ARBA00010485"/>
    </source>
</evidence>
<dbReference type="NCBIfam" id="NF000755">
    <property type="entry name" value="PRK00046.1"/>
    <property type="match status" value="1"/>
</dbReference>
<dbReference type="InterPro" id="IPR036318">
    <property type="entry name" value="FAD-bd_PCMH-like_sf"/>
</dbReference>
<feature type="active site" evidence="20">
    <location>
        <position position="160"/>
    </location>
</feature>
<comment type="function">
    <text evidence="2 20">Cell wall formation.</text>
</comment>
<dbReference type="InterPro" id="IPR003170">
    <property type="entry name" value="MurB"/>
</dbReference>